<protein>
    <submittedName>
        <fullName evidence="1">Uncharacterized protein</fullName>
    </submittedName>
</protein>
<proteinExistence type="predicted"/>
<organism evidence="1 2">
    <name type="scientific">Burkholderia ubonensis</name>
    <dbReference type="NCBI Taxonomy" id="101571"/>
    <lineage>
        <taxon>Bacteria</taxon>
        <taxon>Pseudomonadati</taxon>
        <taxon>Pseudomonadota</taxon>
        <taxon>Betaproteobacteria</taxon>
        <taxon>Burkholderiales</taxon>
        <taxon>Burkholderiaceae</taxon>
        <taxon>Burkholderia</taxon>
        <taxon>Burkholderia cepacia complex</taxon>
    </lineage>
</organism>
<sequence>MRQALDEVWLTGSTTIRWDEFYLWTGVQRIAKKPWRDVHAIWEELCIEQGYEAALPLTVLNKEFAVVLRREPFDEERVSALEELI</sequence>
<dbReference type="EMBL" id="LPHD01000049">
    <property type="protein sequence ID" value="KWA84144.1"/>
    <property type="molecule type" value="Genomic_DNA"/>
</dbReference>
<name>A0A106QDK2_9BURK</name>
<reference evidence="1 2" key="1">
    <citation type="submission" date="2015-11" db="EMBL/GenBank/DDBJ databases">
        <title>Expanding the genomic diversity of Burkholderia species for the development of highly accurate diagnostics.</title>
        <authorList>
            <person name="Sahl J."/>
            <person name="Keim P."/>
            <person name="Wagner D."/>
        </authorList>
    </citation>
    <scope>NUCLEOTIDE SEQUENCE [LARGE SCALE GENOMIC DNA]</scope>
    <source>
        <strain evidence="1 2">MSMB2087WGS</strain>
    </source>
</reference>
<comment type="caution">
    <text evidence="1">The sequence shown here is derived from an EMBL/GenBank/DDBJ whole genome shotgun (WGS) entry which is preliminary data.</text>
</comment>
<gene>
    <name evidence="1" type="ORF">WL29_22535</name>
</gene>
<accession>A0A106QDK2</accession>
<evidence type="ECO:0000313" key="1">
    <source>
        <dbReference type="EMBL" id="KWA84144.1"/>
    </source>
</evidence>
<dbReference type="Proteomes" id="UP000060630">
    <property type="component" value="Unassembled WGS sequence"/>
</dbReference>
<dbReference type="AlphaFoldDB" id="A0A106QDK2"/>
<evidence type="ECO:0000313" key="2">
    <source>
        <dbReference type="Proteomes" id="UP000060630"/>
    </source>
</evidence>